<evidence type="ECO:0000259" key="7">
    <source>
        <dbReference type="PROSITE" id="PS50850"/>
    </source>
</evidence>
<dbReference type="Pfam" id="PF07690">
    <property type="entry name" value="MFS_1"/>
    <property type="match status" value="1"/>
</dbReference>
<keyword evidence="3 6" id="KW-0812">Transmembrane</keyword>
<dbReference type="GO" id="GO:0022857">
    <property type="term" value="F:transmembrane transporter activity"/>
    <property type="evidence" value="ECO:0007669"/>
    <property type="project" value="InterPro"/>
</dbReference>
<dbReference type="PROSITE" id="PS50850">
    <property type="entry name" value="MFS"/>
    <property type="match status" value="1"/>
</dbReference>
<sequence>MNETAAGVRDDQIIRKIRVRLVVPLLVLLFLSTIDRANVSFAALQMNEALGLTPETYGFGVSLFFVGYILIQLPSLWLLQRIGMRRWLFTISLVWGLAATAMAFVHSKEMFYALRVVLGIAEGGYAPGLMFYLASWIPKRYRAGAISNVMLAVPISVVVGGPLSGWLMSIDNPLDMAGWRWMFLIEGMPTVVLGIAVLWLFTDRPRDAQWLTADERNWIETEISKEQMPQQQQHACGWRLIGSGQLWAATACWFALMAGAQGLLYWLPQAIRHLSSGSSDLEVGVLSALPWVAIGAGMLVNAWHSDRKQERYLHVALAALASGVLLALTPLPDGVAALSLLILAGFFLGGAQSTFWTIPPTFLNPMTLAAGMGIINMCGNIAGLVVPVAVGWVRARTGSFDLPVYAIAAVLVLGACAVLLLRFRMAARSERSGGERGGLTPDAEAASR</sequence>
<dbReference type="PANTHER" id="PTHR43791">
    <property type="entry name" value="PERMEASE-RELATED"/>
    <property type="match status" value="1"/>
</dbReference>
<feature type="transmembrane region" description="Helical" evidence="6">
    <location>
        <begin position="112"/>
        <end position="133"/>
    </location>
</feature>
<feature type="transmembrane region" description="Helical" evidence="6">
    <location>
        <begin position="86"/>
        <end position="106"/>
    </location>
</feature>
<dbReference type="GO" id="GO:0016020">
    <property type="term" value="C:membrane"/>
    <property type="evidence" value="ECO:0007669"/>
    <property type="project" value="UniProtKB-SubCell"/>
</dbReference>
<evidence type="ECO:0000256" key="3">
    <source>
        <dbReference type="ARBA" id="ARBA00022692"/>
    </source>
</evidence>
<dbReference type="AlphaFoldDB" id="A0A841HN86"/>
<dbReference type="EMBL" id="JACHHZ010000003">
    <property type="protein sequence ID" value="MBB6093809.1"/>
    <property type="molecule type" value="Genomic_DNA"/>
</dbReference>
<organism evidence="8 9">
    <name type="scientific">Povalibacter uvarum</name>
    <dbReference type="NCBI Taxonomy" id="732238"/>
    <lineage>
        <taxon>Bacteria</taxon>
        <taxon>Pseudomonadati</taxon>
        <taxon>Pseudomonadota</taxon>
        <taxon>Gammaproteobacteria</taxon>
        <taxon>Steroidobacterales</taxon>
        <taxon>Steroidobacteraceae</taxon>
        <taxon>Povalibacter</taxon>
    </lineage>
</organism>
<keyword evidence="4 6" id="KW-1133">Transmembrane helix</keyword>
<feature type="transmembrane region" description="Helical" evidence="6">
    <location>
        <begin position="402"/>
        <end position="421"/>
    </location>
</feature>
<feature type="transmembrane region" description="Helical" evidence="6">
    <location>
        <begin position="21"/>
        <end position="44"/>
    </location>
</feature>
<evidence type="ECO:0000256" key="2">
    <source>
        <dbReference type="ARBA" id="ARBA00022448"/>
    </source>
</evidence>
<proteinExistence type="predicted"/>
<dbReference type="InterPro" id="IPR036259">
    <property type="entry name" value="MFS_trans_sf"/>
</dbReference>
<reference evidence="8 9" key="1">
    <citation type="submission" date="2020-08" db="EMBL/GenBank/DDBJ databases">
        <title>Genomic Encyclopedia of Type Strains, Phase IV (KMG-IV): sequencing the most valuable type-strain genomes for metagenomic binning, comparative biology and taxonomic classification.</title>
        <authorList>
            <person name="Goeker M."/>
        </authorList>
    </citation>
    <scope>NUCLEOTIDE SEQUENCE [LARGE SCALE GENOMIC DNA]</scope>
    <source>
        <strain evidence="8 9">DSM 26723</strain>
    </source>
</reference>
<comment type="subcellular location">
    <subcellularLocation>
        <location evidence="1">Membrane</location>
        <topology evidence="1">Multi-pass membrane protein</topology>
    </subcellularLocation>
</comment>
<name>A0A841HN86_9GAMM</name>
<keyword evidence="9" id="KW-1185">Reference proteome</keyword>
<dbReference type="RefSeq" id="WP_184332530.1">
    <property type="nucleotide sequence ID" value="NZ_JACHHZ010000003.1"/>
</dbReference>
<evidence type="ECO:0000256" key="1">
    <source>
        <dbReference type="ARBA" id="ARBA00004141"/>
    </source>
</evidence>
<feature type="transmembrane region" description="Helical" evidence="6">
    <location>
        <begin position="246"/>
        <end position="267"/>
    </location>
</feature>
<dbReference type="InterPro" id="IPR020846">
    <property type="entry name" value="MFS_dom"/>
</dbReference>
<evidence type="ECO:0000256" key="5">
    <source>
        <dbReference type="ARBA" id="ARBA00023136"/>
    </source>
</evidence>
<feature type="transmembrane region" description="Helical" evidence="6">
    <location>
        <begin position="283"/>
        <end position="300"/>
    </location>
</feature>
<dbReference type="FunFam" id="1.20.1250.20:FF:000018">
    <property type="entry name" value="MFS transporter permease"/>
    <property type="match status" value="1"/>
</dbReference>
<feature type="transmembrane region" description="Helical" evidence="6">
    <location>
        <begin position="145"/>
        <end position="167"/>
    </location>
</feature>
<feature type="domain" description="Major facilitator superfamily (MFS) profile" evidence="7">
    <location>
        <begin position="21"/>
        <end position="426"/>
    </location>
</feature>
<evidence type="ECO:0000256" key="6">
    <source>
        <dbReference type="SAM" id="Phobius"/>
    </source>
</evidence>
<gene>
    <name evidence="8" type="ORF">HNQ60_002690</name>
</gene>
<keyword evidence="5 6" id="KW-0472">Membrane</keyword>
<dbReference type="PANTHER" id="PTHR43791:SF36">
    <property type="entry name" value="TRANSPORTER, PUTATIVE (AFU_ORTHOLOGUE AFUA_6G08340)-RELATED"/>
    <property type="match status" value="1"/>
</dbReference>
<dbReference type="Proteomes" id="UP000588068">
    <property type="component" value="Unassembled WGS sequence"/>
</dbReference>
<keyword evidence="2" id="KW-0813">Transport</keyword>
<comment type="caution">
    <text evidence="8">The sequence shown here is derived from an EMBL/GenBank/DDBJ whole genome shotgun (WGS) entry which is preliminary data.</text>
</comment>
<feature type="transmembrane region" description="Helical" evidence="6">
    <location>
        <begin position="335"/>
        <end position="356"/>
    </location>
</feature>
<evidence type="ECO:0000313" key="8">
    <source>
        <dbReference type="EMBL" id="MBB6093809.1"/>
    </source>
</evidence>
<evidence type="ECO:0000313" key="9">
    <source>
        <dbReference type="Proteomes" id="UP000588068"/>
    </source>
</evidence>
<feature type="transmembrane region" description="Helical" evidence="6">
    <location>
        <begin position="312"/>
        <end position="329"/>
    </location>
</feature>
<dbReference type="CDD" id="cd17319">
    <property type="entry name" value="MFS_ExuT_GudP_like"/>
    <property type="match status" value="1"/>
</dbReference>
<accession>A0A841HN86</accession>
<feature type="transmembrane region" description="Helical" evidence="6">
    <location>
        <begin position="368"/>
        <end position="390"/>
    </location>
</feature>
<dbReference type="InterPro" id="IPR011701">
    <property type="entry name" value="MFS"/>
</dbReference>
<dbReference type="Gene3D" id="1.20.1250.20">
    <property type="entry name" value="MFS general substrate transporter like domains"/>
    <property type="match status" value="2"/>
</dbReference>
<protein>
    <submittedName>
        <fullName evidence="8">MFS family permease</fullName>
    </submittedName>
</protein>
<evidence type="ECO:0000256" key="4">
    <source>
        <dbReference type="ARBA" id="ARBA00022989"/>
    </source>
</evidence>
<feature type="transmembrane region" description="Helical" evidence="6">
    <location>
        <begin position="179"/>
        <end position="201"/>
    </location>
</feature>
<feature type="transmembrane region" description="Helical" evidence="6">
    <location>
        <begin position="56"/>
        <end position="79"/>
    </location>
</feature>
<dbReference type="SUPFAM" id="SSF103473">
    <property type="entry name" value="MFS general substrate transporter"/>
    <property type="match status" value="1"/>
</dbReference>